<feature type="compositionally biased region" description="Basic and acidic residues" evidence="4">
    <location>
        <begin position="1447"/>
        <end position="1465"/>
    </location>
</feature>
<feature type="compositionally biased region" description="Basic and acidic residues" evidence="4">
    <location>
        <begin position="1607"/>
        <end position="1620"/>
    </location>
</feature>
<dbReference type="OrthoDB" id="5314041at2759"/>
<feature type="transmembrane region" description="Helical" evidence="5">
    <location>
        <begin position="66"/>
        <end position="84"/>
    </location>
</feature>
<reference evidence="7" key="1">
    <citation type="submission" date="2021-02" db="EMBL/GenBank/DDBJ databases">
        <authorList>
            <person name="Nowell W R."/>
        </authorList>
    </citation>
    <scope>NUCLEOTIDE SEQUENCE</scope>
</reference>
<feature type="repeat" description="ANK" evidence="3">
    <location>
        <begin position="213"/>
        <end position="245"/>
    </location>
</feature>
<evidence type="ECO:0000256" key="4">
    <source>
        <dbReference type="SAM" id="MobiDB-lite"/>
    </source>
</evidence>
<dbReference type="SUPFAM" id="SSF48403">
    <property type="entry name" value="Ankyrin repeat"/>
    <property type="match status" value="1"/>
</dbReference>
<feature type="compositionally biased region" description="Low complexity" evidence="4">
    <location>
        <begin position="1435"/>
        <end position="1446"/>
    </location>
</feature>
<dbReference type="Pfam" id="PF10181">
    <property type="entry name" value="PIG-H"/>
    <property type="match status" value="1"/>
</dbReference>
<feature type="domain" description="F5/8 type C" evidence="6">
    <location>
        <begin position="513"/>
        <end position="660"/>
    </location>
</feature>
<evidence type="ECO:0000313" key="8">
    <source>
        <dbReference type="Proteomes" id="UP000663852"/>
    </source>
</evidence>
<feature type="compositionally biased region" description="Pro residues" evidence="4">
    <location>
        <begin position="1469"/>
        <end position="1481"/>
    </location>
</feature>
<feature type="transmembrane region" description="Helical" evidence="5">
    <location>
        <begin position="43"/>
        <end position="59"/>
    </location>
</feature>
<dbReference type="InterPro" id="IPR019328">
    <property type="entry name" value="PIGH-H_dom"/>
</dbReference>
<keyword evidence="2 3" id="KW-0040">ANK repeat</keyword>
<feature type="compositionally biased region" description="Basic and acidic residues" evidence="4">
    <location>
        <begin position="1420"/>
        <end position="1434"/>
    </location>
</feature>
<keyword evidence="5" id="KW-1133">Transmembrane helix</keyword>
<dbReference type="InterPro" id="IPR000421">
    <property type="entry name" value="FA58C"/>
</dbReference>
<dbReference type="InterPro" id="IPR036770">
    <property type="entry name" value="Ankyrin_rpt-contain_sf"/>
</dbReference>
<dbReference type="PROSITE" id="PS50022">
    <property type="entry name" value="FA58C_3"/>
    <property type="match status" value="1"/>
</dbReference>
<comment type="caution">
    <text evidence="7">The sequence shown here is derived from an EMBL/GenBank/DDBJ whole genome shotgun (WGS) entry which is preliminary data.</text>
</comment>
<dbReference type="SUPFAM" id="SSF49785">
    <property type="entry name" value="Galactose-binding domain-like"/>
    <property type="match status" value="1"/>
</dbReference>
<protein>
    <recommendedName>
        <fullName evidence="6">F5/8 type C domain-containing protein</fullName>
    </recommendedName>
</protein>
<proteinExistence type="predicted"/>
<feature type="compositionally biased region" description="Polar residues" evidence="4">
    <location>
        <begin position="1258"/>
        <end position="1271"/>
    </location>
</feature>
<organism evidence="7 8">
    <name type="scientific">Adineta ricciae</name>
    <name type="common">Rotifer</name>
    <dbReference type="NCBI Taxonomy" id="249248"/>
    <lineage>
        <taxon>Eukaryota</taxon>
        <taxon>Metazoa</taxon>
        <taxon>Spiralia</taxon>
        <taxon>Gnathifera</taxon>
        <taxon>Rotifera</taxon>
        <taxon>Eurotatoria</taxon>
        <taxon>Bdelloidea</taxon>
        <taxon>Adinetida</taxon>
        <taxon>Adinetidae</taxon>
        <taxon>Adineta</taxon>
    </lineage>
</organism>
<name>A0A813YKQ6_ADIRI</name>
<feature type="repeat" description="ANK" evidence="3">
    <location>
        <begin position="395"/>
        <end position="427"/>
    </location>
</feature>
<dbReference type="PROSITE" id="PS50088">
    <property type="entry name" value="ANK_REPEAT"/>
    <property type="match status" value="4"/>
</dbReference>
<evidence type="ECO:0000256" key="1">
    <source>
        <dbReference type="ARBA" id="ARBA00022737"/>
    </source>
</evidence>
<dbReference type="PANTHER" id="PTHR24198:SF165">
    <property type="entry name" value="ANKYRIN REPEAT-CONTAINING PROTEIN-RELATED"/>
    <property type="match status" value="1"/>
</dbReference>
<feature type="repeat" description="ANK" evidence="3">
    <location>
        <begin position="246"/>
        <end position="278"/>
    </location>
</feature>
<feature type="region of interest" description="Disordered" evidence="4">
    <location>
        <begin position="1702"/>
        <end position="1722"/>
    </location>
</feature>
<feature type="compositionally biased region" description="Low complexity" evidence="4">
    <location>
        <begin position="1397"/>
        <end position="1406"/>
    </location>
</feature>
<dbReference type="InterPro" id="IPR008979">
    <property type="entry name" value="Galactose-bd-like_sf"/>
</dbReference>
<gene>
    <name evidence="7" type="ORF">EDS130_LOCUS9019</name>
</gene>
<evidence type="ECO:0000313" key="7">
    <source>
        <dbReference type="EMBL" id="CAF0885671.1"/>
    </source>
</evidence>
<dbReference type="PROSITE" id="PS50297">
    <property type="entry name" value="ANK_REP_REGION"/>
    <property type="match status" value="2"/>
</dbReference>
<evidence type="ECO:0000256" key="2">
    <source>
        <dbReference type="ARBA" id="ARBA00023043"/>
    </source>
</evidence>
<feature type="compositionally biased region" description="Polar residues" evidence="4">
    <location>
        <begin position="1132"/>
        <end position="1157"/>
    </location>
</feature>
<keyword evidence="1" id="KW-0677">Repeat</keyword>
<keyword evidence="5" id="KW-0472">Membrane</keyword>
<feature type="compositionally biased region" description="Basic and acidic residues" evidence="4">
    <location>
        <begin position="1352"/>
        <end position="1375"/>
    </location>
</feature>
<keyword evidence="5" id="KW-0812">Transmembrane</keyword>
<feature type="compositionally biased region" description="Basic and acidic residues" evidence="4">
    <location>
        <begin position="1158"/>
        <end position="1170"/>
    </location>
</feature>
<feature type="region of interest" description="Disordered" evidence="4">
    <location>
        <begin position="1209"/>
        <end position="1631"/>
    </location>
</feature>
<feature type="repeat" description="ANK" evidence="3">
    <location>
        <begin position="279"/>
        <end position="314"/>
    </location>
</feature>
<dbReference type="Gene3D" id="2.60.120.260">
    <property type="entry name" value="Galactose-binding domain-like"/>
    <property type="match status" value="1"/>
</dbReference>
<dbReference type="SMART" id="SM00248">
    <property type="entry name" value="ANK"/>
    <property type="match status" value="6"/>
</dbReference>
<evidence type="ECO:0000259" key="6">
    <source>
        <dbReference type="PROSITE" id="PS50022"/>
    </source>
</evidence>
<dbReference type="Pfam" id="PF12796">
    <property type="entry name" value="Ank_2"/>
    <property type="match status" value="2"/>
</dbReference>
<evidence type="ECO:0000256" key="5">
    <source>
        <dbReference type="SAM" id="Phobius"/>
    </source>
</evidence>
<evidence type="ECO:0000256" key="3">
    <source>
        <dbReference type="PROSITE-ProRule" id="PRU00023"/>
    </source>
</evidence>
<dbReference type="PANTHER" id="PTHR24198">
    <property type="entry name" value="ANKYRIN REPEAT AND PROTEIN KINASE DOMAIN-CONTAINING PROTEIN"/>
    <property type="match status" value="1"/>
</dbReference>
<dbReference type="InterPro" id="IPR002110">
    <property type="entry name" value="Ankyrin_rpt"/>
</dbReference>
<feature type="region of interest" description="Disordered" evidence="4">
    <location>
        <begin position="1125"/>
        <end position="1189"/>
    </location>
</feature>
<dbReference type="EMBL" id="CAJNOJ010000029">
    <property type="protein sequence ID" value="CAF0885671.1"/>
    <property type="molecule type" value="Genomic_DNA"/>
</dbReference>
<dbReference type="Proteomes" id="UP000663852">
    <property type="component" value="Unassembled WGS sequence"/>
</dbReference>
<dbReference type="Gene3D" id="1.25.40.20">
    <property type="entry name" value="Ankyrin repeat-containing domain"/>
    <property type="match status" value="2"/>
</dbReference>
<sequence length="1841" mass="210242">MKFLGGICENIYGEVLKYEIIQHENNRCTECRLERQTIPIQKWLIYTLIFTYLAALVGVHRTDSKFLMLLSIVFLIGVLLKAYLKVKRECVIIGNQTGLQLTTTYVIGRQTTVYISSDRIQDVLINEGFLSQRLIYYLTLMINDDKVDMDIRHEDQQRRQQLLTIVDRGTAEQLFSFLQQFHRRPFRSMAEVISYEGVIDDQIDFIDCVGTKYNVTPLIIAAGKGSYEKTKILLVHGANPNQQCSTGDTALNLAVHRQKYHIADLLAKYHANPNVANQSGKTALHRAVVSYVDENANHIRVLLHAGADPTIEDRNQRIPLDEAVVTNKPEIVGVLLSYDGTLTQRAYRAAIIAARLGTIRSFSPIAFLSQRFLGHDKCLQTLLDYGMDPNICDRSRTTPLHVAIRSLKLSTARLLISHGADQNFVNNRGETPTTIAEYLPPEQQQLFINILTTSDMNEEIKRGSTAFIARSSLMTMPNVNSTTEPISTIYRDTPRLGPSEFRKYTTGTIQDFFTTNIIPYVHPLLRSHPNWTLDSDEFRSRTDINSSVQNLLDASSGTYWCSTQPRDAWVVFDLKHQFNISGMRVIGCENQSTPKSGHLDVSNAFNGPWLKVKDFTCSLSQGNKTDIFFAPLKTRFIRVFITDNHGGDNICIQGIGFYGVDMRLVNLLREHGLERSLQTLLANDINDLETLDEKRDEILNSSDKYLDINDHFQFIRLMDSLRRPVLTFLEWFNAPQSTVVAGEKLQTFSAAGDEGATERVRLEEKSEDSSHIRTIILRDLEPIQGRSLVDFPDYSIQDPGRYQVRVVNIESPDIRTQWQDIIVENYADSNDDFANDSSGFDYPSGGKIRHLTPSKFRVTKRAQLPNVFPLANTAATEIPFHKGEYTLTPSKYRLKKNPKAAFDPDYENFNHRYRRESQENTHPENHKPAPDEHSRVIGDFILTKRPPESRSIYSYKPKNTHTSYIYKGTLEPSEVQQRAANEMQYIAQQQRSRRSSESSVHRLAYVNVFSAPRGTNDGGQSNYNQSYPSIYPRSASTSDRRPGACVPASYVARYYFGEKAESASSDEDDWTRGYRNCVVLSRPPIPRPCEQQSSRAHALNEQESNYTTINNDFQHVMDIGTSTKEDLRNSAPAPTSDNKRLTTLSKQLSSVTNQSPRSESETYRVDHPDIEEKDNEDVTTAPWKTANYPTGIATSGMLNSELYADVNSSSLPQNAHDNRNKFIFNDSDTDEEDRFRSTPKPSPSIGEVVRNDPLAGVQRSNYETNNNNHQRTPIPKPPTISTQKPGVPSDFSTDHDIHRPVSTSPTGLNDELMRITTNFDKSQHFRPTPRPPYHDYSGDDDSEDMQPSRSTYDSKGDSRRPKGIDESTQSEEKSTRNVGTMHESVETRNFGHEVQPQSSSTQTSFSLKDKPSKPPIPFIERPEHRRPSIDDPPRSSRISPRPQQQPYREEYSYRSHERIPYECPRRRSPSPPPLPSTPPPQTTTYYYDPRFRDRSPRHHSPYRPTTSHYRTRTPTPPRPPRSTTRRRRPQMHSQETDTSLDAMKHQQHAGVQYDPRSTHERGTTPSLRSKKPTSPYRPLTPDTTLYSPRPYPTSSRHHSPQSFQLEPSRRIDHYRDKREYEEEEEEPPVMHDKSTMAELTVSFDHYTQCDAQPFMADRYIQTTPTNDDDEHYNSYEYSNDSDIRQLPRRTSTYIPQPIVIQPDTLPRPQRSRYSPTRPKRDGLDYTGNILELSLHHGQQQRTTPIPGSPVLHIGTENVILQSSTDEYTIPFETRYIHDSFPSRTGKDSPFISTIRDSPQTRLFSSSSPVRQSKSNGNFFLTTAPTRSLNSSFRLEISADDF</sequence>
<dbReference type="Pfam" id="PF00754">
    <property type="entry name" value="F5_F8_type_C"/>
    <property type="match status" value="1"/>
</dbReference>
<accession>A0A813YKQ6</accession>